<reference evidence="5 6" key="1">
    <citation type="submission" date="2011-05" db="EMBL/GenBank/DDBJ databases">
        <title>Complete sequence of Desulfotomaculum carboxydivorans CO-1-SRB.</title>
        <authorList>
            <consortium name="US DOE Joint Genome Institute"/>
            <person name="Lucas S."/>
            <person name="Han J."/>
            <person name="Lapidus A."/>
            <person name="Cheng J.-F."/>
            <person name="Goodwin L."/>
            <person name="Pitluck S."/>
            <person name="Peters L."/>
            <person name="Mikhailova N."/>
            <person name="Lu M."/>
            <person name="Han C."/>
            <person name="Tapia R."/>
            <person name="Land M."/>
            <person name="Hauser L."/>
            <person name="Kyrpides N."/>
            <person name="Ivanova N."/>
            <person name="Pagani I."/>
            <person name="Stams A."/>
            <person name="Plugge C."/>
            <person name="Muyzer G."/>
            <person name="Kuever J."/>
            <person name="Parshina S."/>
            <person name="Ivanova A."/>
            <person name="Nazina T."/>
            <person name="Woyke T."/>
        </authorList>
    </citation>
    <scope>NUCLEOTIDE SEQUENCE [LARGE SCALE GENOMIC DNA]</scope>
    <source>
        <strain evidence="6">DSM 14880 / VKM B-2319 / CO-1-SRB</strain>
    </source>
</reference>
<proteinExistence type="inferred from homology"/>
<dbReference type="HOGENOM" id="CLU_076034_0_0_9"/>
<evidence type="ECO:0000256" key="3">
    <source>
        <dbReference type="ARBA" id="ARBA00022884"/>
    </source>
</evidence>
<evidence type="ECO:0000256" key="1">
    <source>
        <dbReference type="ARBA" id="ARBA00005772"/>
    </source>
</evidence>
<dbReference type="NCBIfam" id="TIGR01903">
    <property type="entry name" value="cas5_csm4"/>
    <property type="match status" value="1"/>
</dbReference>
<evidence type="ECO:0000313" key="6">
    <source>
        <dbReference type="Proteomes" id="UP000009226"/>
    </source>
</evidence>
<dbReference type="eggNOG" id="COG1567">
    <property type="taxonomic scope" value="Bacteria"/>
</dbReference>
<evidence type="ECO:0000256" key="2">
    <source>
        <dbReference type="ARBA" id="ARBA00016109"/>
    </source>
</evidence>
<comment type="similarity">
    <text evidence="1">Belongs to the CRISPR-associated Csm4 family.</text>
</comment>
<dbReference type="Proteomes" id="UP000009226">
    <property type="component" value="Chromosome"/>
</dbReference>
<name>F6B7U3_DESCC</name>
<dbReference type="EMBL" id="CP002736">
    <property type="protein sequence ID" value="AEF93465.1"/>
    <property type="molecule type" value="Genomic_DNA"/>
</dbReference>
<protein>
    <recommendedName>
        <fullName evidence="2">CRISPR system Cms protein Csm4</fullName>
    </recommendedName>
</protein>
<evidence type="ECO:0000313" key="5">
    <source>
        <dbReference type="EMBL" id="AEF93465.1"/>
    </source>
</evidence>
<keyword evidence="3" id="KW-0694">RNA-binding</keyword>
<evidence type="ECO:0000256" key="4">
    <source>
        <dbReference type="ARBA" id="ARBA00023118"/>
    </source>
</evidence>
<dbReference type="KEGG" id="dca:Desca_0575"/>
<dbReference type="RefSeq" id="WP_013809707.1">
    <property type="nucleotide sequence ID" value="NC_015565.1"/>
</dbReference>
<keyword evidence="6" id="KW-1185">Reference proteome</keyword>
<organism evidence="5 6">
    <name type="scientific">Desulfotomaculum nigrificans (strain DSM 14880 / VKM B-2319 / CO-1-SRB)</name>
    <name type="common">Desulfotomaculum carboxydivorans</name>
    <dbReference type="NCBI Taxonomy" id="868595"/>
    <lineage>
        <taxon>Bacteria</taxon>
        <taxon>Bacillati</taxon>
        <taxon>Bacillota</taxon>
        <taxon>Clostridia</taxon>
        <taxon>Eubacteriales</taxon>
        <taxon>Desulfotomaculaceae</taxon>
        <taxon>Desulfotomaculum</taxon>
    </lineage>
</organism>
<dbReference type="AlphaFoldDB" id="F6B7U3"/>
<accession>F6B7U3</accession>
<dbReference type="GO" id="GO:0051607">
    <property type="term" value="P:defense response to virus"/>
    <property type="evidence" value="ECO:0007669"/>
    <property type="project" value="UniProtKB-KW"/>
</dbReference>
<keyword evidence="4" id="KW-0051">Antiviral defense</keyword>
<gene>
    <name evidence="5" type="ordered locus">Desca_0575</name>
</gene>
<dbReference type="GO" id="GO:0003723">
    <property type="term" value="F:RNA binding"/>
    <property type="evidence" value="ECO:0007669"/>
    <property type="project" value="UniProtKB-KW"/>
</dbReference>
<dbReference type="STRING" id="868595.Desca_0575"/>
<sequence>METYRIKIQPKGGFITPFQADTIFGSLCWVIRYSEGSNFLKAMLNDFRSGRPWFVLSNAFPGDLLPKPMIRMKMVAPTNREEQINMAREGKRLKKIQYLTPEEFSRLAAGSPGAIENKKEPIIMSATLHNQVNRLLGSAGEGGELYEQEESYLNPEYGYFSIYLKVREAGLLDRLAILFDQLGSTGFGKRKSTGKGCFSVLGVDKYDLFETVEHANAFISLSNFVPAPGDPVKGNYRILVKYGKLGEQLALSGNPFKRPLLMLKAGSIFQVNGAVKHFYGQMIEDIAPQHPEVLQYALAFSVPARWEGEN</sequence>
<dbReference type="InterPro" id="IPR005510">
    <property type="entry name" value="Csm4"/>
</dbReference>